<evidence type="ECO:0000256" key="2">
    <source>
        <dbReference type="ARBA" id="ARBA00010766"/>
    </source>
</evidence>
<comment type="pathway">
    <text evidence="1">Cofactor biosynthesis; ubiquinone biosynthesis.</text>
</comment>
<dbReference type="GO" id="GO:0006744">
    <property type="term" value="P:ubiquinone biosynthetic process"/>
    <property type="evidence" value="ECO:0007669"/>
    <property type="project" value="UniProtKB-KW"/>
</dbReference>
<accession>A0A0D0QHT9</accession>
<keyword evidence="5" id="KW-0446">Lipid-binding</keyword>
<dbReference type="STRING" id="1123501.Wenmar_01001"/>
<dbReference type="NCBIfam" id="TIGR02396">
    <property type="entry name" value="diverge_rpsU"/>
    <property type="match status" value="1"/>
</dbReference>
<gene>
    <name evidence="8" type="ORF">Wenmar_01001</name>
</gene>
<proteinExistence type="inferred from homology"/>
<dbReference type="InterPro" id="IPR013718">
    <property type="entry name" value="COQ9_C"/>
</dbReference>
<evidence type="ECO:0000313" key="8">
    <source>
        <dbReference type="EMBL" id="KIQ70623.1"/>
    </source>
</evidence>
<keyword evidence="4" id="KW-0809">Transit peptide</keyword>
<comment type="function">
    <text evidence="6">Membrane-associated protein that warps the membrane surface to access and bind aromatic isoprenes with high specificity, including ubiquinone (CoQ) isoprene intermediates and presents them directly to COQ7, therefore facilitating the COQ7-mediated hydroxylase step. Participates in the biosynthesis of coenzyme Q, also named ubiquinone, an essential lipid-soluble electron transporter for aerobic cellular respiration.</text>
</comment>
<evidence type="ECO:0000256" key="4">
    <source>
        <dbReference type="ARBA" id="ARBA00022946"/>
    </source>
</evidence>
<dbReference type="eggNOG" id="COG5590">
    <property type="taxonomic scope" value="Bacteria"/>
</dbReference>
<evidence type="ECO:0000256" key="3">
    <source>
        <dbReference type="ARBA" id="ARBA00022688"/>
    </source>
</evidence>
<keyword evidence="3" id="KW-0831">Ubiquinone biosynthesis</keyword>
<dbReference type="AlphaFoldDB" id="A0A0D0QHT9"/>
<dbReference type="GO" id="GO:0008289">
    <property type="term" value="F:lipid binding"/>
    <property type="evidence" value="ECO:0007669"/>
    <property type="project" value="UniProtKB-KW"/>
</dbReference>
<sequence>MTDAQTETDEARRARLLQAALPNVAFEGWSANLLPRAAEATGIDMAEARRLFPRGAVDLAVAHHESGDAAMVAKLKAADLTAMRFRDRVAFALRARIEAIGDKEAARRASALFALPTHAPEGARLIWRTADLIWDTLGDPSEDLNWYTKRATLSAVWASVLLFWLGDDSWEAQATDAFIDRRIDDVMRIETMKARVNEAPLLKPFTGPLSRLTAMIRRPRPVSGPGGLPGRWTPGA</sequence>
<dbReference type="PATRIC" id="fig|1123501.6.peg.1070"/>
<name>A0A0D0QHT9_9RHOB</name>
<reference evidence="8 9" key="1">
    <citation type="submission" date="2013-01" db="EMBL/GenBank/DDBJ databases">
        <authorList>
            <person name="Fiebig A."/>
            <person name="Goeker M."/>
            <person name="Klenk H.-P.P."/>
        </authorList>
    </citation>
    <scope>NUCLEOTIDE SEQUENCE [LARGE SCALE GENOMIC DNA]</scope>
    <source>
        <strain evidence="8 9">DSM 24838</strain>
    </source>
</reference>
<keyword evidence="9" id="KW-1185">Reference proteome</keyword>
<dbReference type="PANTHER" id="PTHR21427">
    <property type="entry name" value="UBIQUINONE BIOSYNTHESIS PROTEIN COQ9, MITOCHONDRIAL"/>
    <property type="match status" value="1"/>
</dbReference>
<dbReference type="EMBL" id="AONG01000005">
    <property type="protein sequence ID" value="KIQ70623.1"/>
    <property type="molecule type" value="Genomic_DNA"/>
</dbReference>
<evidence type="ECO:0000313" key="9">
    <source>
        <dbReference type="Proteomes" id="UP000035100"/>
    </source>
</evidence>
<evidence type="ECO:0000259" key="7">
    <source>
        <dbReference type="Pfam" id="PF08511"/>
    </source>
</evidence>
<comment type="caution">
    <text evidence="8">The sequence shown here is derived from an EMBL/GenBank/DDBJ whole genome shotgun (WGS) entry which is preliminary data.</text>
</comment>
<feature type="domain" description="COQ9 C-terminal" evidence="7">
    <location>
        <begin position="119"/>
        <end position="190"/>
    </location>
</feature>
<evidence type="ECO:0000256" key="5">
    <source>
        <dbReference type="ARBA" id="ARBA00023121"/>
    </source>
</evidence>
<dbReference type="RefSeq" id="WP_018302783.1">
    <property type="nucleotide sequence ID" value="NZ_KB902288.1"/>
</dbReference>
<dbReference type="PANTHER" id="PTHR21427:SF19">
    <property type="entry name" value="UBIQUINONE BIOSYNTHESIS PROTEIN COQ9, MITOCHONDRIAL"/>
    <property type="match status" value="1"/>
</dbReference>
<dbReference type="OrthoDB" id="7201143at2"/>
<organism evidence="8 9">
    <name type="scientific">Wenxinia marina DSM 24838</name>
    <dbReference type="NCBI Taxonomy" id="1123501"/>
    <lineage>
        <taxon>Bacteria</taxon>
        <taxon>Pseudomonadati</taxon>
        <taxon>Pseudomonadota</taxon>
        <taxon>Alphaproteobacteria</taxon>
        <taxon>Rhodobacterales</taxon>
        <taxon>Roseobacteraceae</taxon>
        <taxon>Wenxinia</taxon>
    </lineage>
</organism>
<dbReference type="Gene3D" id="1.10.357.10">
    <property type="entry name" value="Tetracycline Repressor, domain 2"/>
    <property type="match status" value="1"/>
</dbReference>
<protein>
    <submittedName>
        <fullName evidence="8">RpsU-divergently transcribed protein</fullName>
    </submittedName>
</protein>
<comment type="similarity">
    <text evidence="2">Belongs to the COQ9 family.</text>
</comment>
<evidence type="ECO:0000256" key="6">
    <source>
        <dbReference type="ARBA" id="ARBA00058104"/>
    </source>
</evidence>
<dbReference type="Pfam" id="PF08511">
    <property type="entry name" value="COQ9"/>
    <property type="match status" value="1"/>
</dbReference>
<evidence type="ECO:0000256" key="1">
    <source>
        <dbReference type="ARBA" id="ARBA00004749"/>
    </source>
</evidence>
<dbReference type="InterPro" id="IPR012762">
    <property type="entry name" value="Ubiq_biosynth_COQ9"/>
</dbReference>
<dbReference type="Proteomes" id="UP000035100">
    <property type="component" value="Unassembled WGS sequence"/>
</dbReference>